<keyword evidence="1" id="KW-0472">Membrane</keyword>
<evidence type="ECO:0000313" key="4">
    <source>
        <dbReference type="Proteomes" id="UP000193355"/>
    </source>
</evidence>
<dbReference type="PANTHER" id="PTHR45228:SF8">
    <property type="entry name" value="TWO-COMPONENT RESPONSE REGULATOR-RELATED"/>
    <property type="match status" value="1"/>
</dbReference>
<evidence type="ECO:0000259" key="2">
    <source>
        <dbReference type="PROSITE" id="PS51832"/>
    </source>
</evidence>
<keyword evidence="1" id="KW-0812">Transmembrane</keyword>
<proteinExistence type="predicted"/>
<keyword evidence="1" id="KW-1133">Transmembrane helix</keyword>
<dbReference type="InterPro" id="IPR037522">
    <property type="entry name" value="HD_GYP_dom"/>
</dbReference>
<organism evidence="3 4">
    <name type="scientific">Dethiosulfovibrio salsuginis</name>
    <dbReference type="NCBI Taxonomy" id="561720"/>
    <lineage>
        <taxon>Bacteria</taxon>
        <taxon>Thermotogati</taxon>
        <taxon>Synergistota</taxon>
        <taxon>Synergistia</taxon>
        <taxon>Synergistales</taxon>
        <taxon>Dethiosulfovibrionaceae</taxon>
        <taxon>Dethiosulfovibrio</taxon>
    </lineage>
</organism>
<dbReference type="SUPFAM" id="SSF109604">
    <property type="entry name" value="HD-domain/PDEase-like"/>
    <property type="match status" value="1"/>
</dbReference>
<evidence type="ECO:0000256" key="1">
    <source>
        <dbReference type="SAM" id="Phobius"/>
    </source>
</evidence>
<name>A0A1X7KG43_9BACT</name>
<dbReference type="CDD" id="cd00077">
    <property type="entry name" value="HDc"/>
    <property type="match status" value="1"/>
</dbReference>
<feature type="domain" description="HD-GYP" evidence="2">
    <location>
        <begin position="502"/>
        <end position="701"/>
    </location>
</feature>
<dbReference type="PANTHER" id="PTHR45228">
    <property type="entry name" value="CYCLIC DI-GMP PHOSPHODIESTERASE TM_0186-RELATED"/>
    <property type="match status" value="1"/>
</dbReference>
<dbReference type="RefSeq" id="WP_085545152.1">
    <property type="nucleotide sequence ID" value="NZ_FXBB01000027.1"/>
</dbReference>
<dbReference type="InterPro" id="IPR052020">
    <property type="entry name" value="Cyclic_di-GMP/3'3'-cGAMP_PDE"/>
</dbReference>
<dbReference type="Proteomes" id="UP000193355">
    <property type="component" value="Unassembled WGS sequence"/>
</dbReference>
<evidence type="ECO:0000313" key="3">
    <source>
        <dbReference type="EMBL" id="SMG40227.1"/>
    </source>
</evidence>
<accession>A0A1X7KG43</accession>
<dbReference type="Pfam" id="PF13487">
    <property type="entry name" value="HD_5"/>
    <property type="match status" value="1"/>
</dbReference>
<dbReference type="SMART" id="SM00471">
    <property type="entry name" value="HDc"/>
    <property type="match status" value="1"/>
</dbReference>
<protein>
    <submittedName>
        <fullName evidence="3">HD domain-containing protein</fullName>
    </submittedName>
</protein>
<reference evidence="4" key="1">
    <citation type="submission" date="2017-04" db="EMBL/GenBank/DDBJ databases">
        <authorList>
            <person name="Varghese N."/>
            <person name="Submissions S."/>
        </authorList>
    </citation>
    <scope>NUCLEOTIDE SEQUENCE [LARGE SCALE GENOMIC DNA]</scope>
    <source>
        <strain evidence="4">USBA 82</strain>
    </source>
</reference>
<dbReference type="Gene3D" id="1.10.3210.10">
    <property type="entry name" value="Hypothetical protein af1432"/>
    <property type="match status" value="1"/>
</dbReference>
<dbReference type="InterPro" id="IPR003607">
    <property type="entry name" value="HD/PDEase_dom"/>
</dbReference>
<dbReference type="PROSITE" id="PS51832">
    <property type="entry name" value="HD_GYP"/>
    <property type="match status" value="1"/>
</dbReference>
<dbReference type="STRING" id="561720.SAMN06275492_12724"/>
<dbReference type="AlphaFoldDB" id="A0A1X7KG43"/>
<sequence length="701" mass="78546">MRRTSLKEVRKRSVLMVLIALFILSLTIFGLSLLRAQNLHDSRTDRTLGELAQEMEDRMAFTDAFLNFASLEYMRNPAMDNIKVRELVLCSSDGEVLEVFKGNIRPGMTFPEGLLSGKWEVSSFLAQPASPRLIKSVLRDGNWLIAGFDSRVFLYSPFSKFMEGENLVLVDRDGTVMASWGSDLASVGGCLPVNFLGHRRSEGIWGGERIGIHSVHLGEGLSLALLYPRDLIRYQSAQKALLWSSLFLCLVAPFVALFWIVLNRITSSLDLSVKRISFLAEDISSEDNPVESIPRIFSAIETFREDRAPFEEHGKLLGAFEKLLQVISDQGENLTALYEEAIAMETQVRESNDELNLASDRLDSLMNLSRDIGASSSLDGTVGAIVSNLERTFSCSFVGVVALEEDIPFLWGSSGEPPFPLDRKSLMDMVIPFVDKEEEIVQPAGDMVRFTVPVRFMGRLVGLVLLVQEESSRNGGSIVEVLRRFVLPLGGLFQAHSMVREVRKSFHYLATRMQGLTESYHEETGSHLLRVGEYSAFIASTLGMSEEYVEDIRIYSQLHDIGKLRISHRILAKPGALTAEEFAIIRNHTVYGADILGDSEWLEMARQLAMTHHEKWDGSGYPKGLKGEDIPISGRIVAIADIYDALRDARGYKPAFSHEKACEIILQGDGRVQPEHFDPDILEIFRLNHRVFEGIYAKIKE</sequence>
<dbReference type="EMBL" id="FXBB01000027">
    <property type="protein sequence ID" value="SMG40227.1"/>
    <property type="molecule type" value="Genomic_DNA"/>
</dbReference>
<gene>
    <name evidence="3" type="ORF">SAMN06275492_12724</name>
</gene>
<feature type="transmembrane region" description="Helical" evidence="1">
    <location>
        <begin position="240"/>
        <end position="262"/>
    </location>
</feature>
<keyword evidence="4" id="KW-1185">Reference proteome</keyword>
<dbReference type="OrthoDB" id="5162at2"/>